<evidence type="ECO:0000256" key="5">
    <source>
        <dbReference type="SAM" id="SignalP"/>
    </source>
</evidence>
<evidence type="ECO:0000256" key="2">
    <source>
        <dbReference type="ARBA" id="ARBA00022525"/>
    </source>
</evidence>
<feature type="chain" id="PRO_5043686863" description="C-type lectin domain-containing protein" evidence="5">
    <location>
        <begin position="32"/>
        <end position="171"/>
    </location>
</feature>
<protein>
    <recommendedName>
        <fullName evidence="6">C-type lectin domain-containing protein</fullName>
    </recommendedName>
</protein>
<dbReference type="AlphaFoldDB" id="A0AAV7SFX6"/>
<dbReference type="InterPro" id="IPR001304">
    <property type="entry name" value="C-type_lectin-like"/>
</dbReference>
<accession>A0AAV7SFX6</accession>
<evidence type="ECO:0000313" key="7">
    <source>
        <dbReference type="EMBL" id="KAJ1162378.1"/>
    </source>
</evidence>
<feature type="signal peptide" evidence="5">
    <location>
        <begin position="1"/>
        <end position="31"/>
    </location>
</feature>
<evidence type="ECO:0000313" key="8">
    <source>
        <dbReference type="Proteomes" id="UP001066276"/>
    </source>
</evidence>
<dbReference type="GO" id="GO:0005576">
    <property type="term" value="C:extracellular region"/>
    <property type="evidence" value="ECO:0007669"/>
    <property type="project" value="UniProtKB-SubCell"/>
</dbReference>
<organism evidence="7 8">
    <name type="scientific">Pleurodeles waltl</name>
    <name type="common">Iberian ribbed newt</name>
    <dbReference type="NCBI Taxonomy" id="8319"/>
    <lineage>
        <taxon>Eukaryota</taxon>
        <taxon>Metazoa</taxon>
        <taxon>Chordata</taxon>
        <taxon>Craniata</taxon>
        <taxon>Vertebrata</taxon>
        <taxon>Euteleostomi</taxon>
        <taxon>Amphibia</taxon>
        <taxon>Batrachia</taxon>
        <taxon>Caudata</taxon>
        <taxon>Salamandroidea</taxon>
        <taxon>Salamandridae</taxon>
        <taxon>Pleurodelinae</taxon>
        <taxon>Pleurodeles</taxon>
    </lineage>
</organism>
<reference evidence="7" key="1">
    <citation type="journal article" date="2022" name="bioRxiv">
        <title>Sequencing and chromosome-scale assembly of the giantPleurodeles waltlgenome.</title>
        <authorList>
            <person name="Brown T."/>
            <person name="Elewa A."/>
            <person name="Iarovenko S."/>
            <person name="Subramanian E."/>
            <person name="Araus A.J."/>
            <person name="Petzold A."/>
            <person name="Susuki M."/>
            <person name="Suzuki K.-i.T."/>
            <person name="Hayashi T."/>
            <person name="Toyoda A."/>
            <person name="Oliveira C."/>
            <person name="Osipova E."/>
            <person name="Leigh N.D."/>
            <person name="Simon A."/>
            <person name="Yun M.H."/>
        </authorList>
    </citation>
    <scope>NUCLEOTIDE SEQUENCE</scope>
    <source>
        <strain evidence="7">20211129_DDA</strain>
        <tissue evidence="7">Liver</tissue>
    </source>
</reference>
<dbReference type="SUPFAM" id="SSF56436">
    <property type="entry name" value="C-type lectin-like"/>
    <property type="match status" value="1"/>
</dbReference>
<keyword evidence="3" id="KW-0430">Lectin</keyword>
<comment type="subcellular location">
    <subcellularLocation>
        <location evidence="1">Secreted</location>
    </subcellularLocation>
</comment>
<dbReference type="InterPro" id="IPR016186">
    <property type="entry name" value="C-type_lectin-like/link_sf"/>
</dbReference>
<dbReference type="Pfam" id="PF00059">
    <property type="entry name" value="Lectin_C"/>
    <property type="match status" value="1"/>
</dbReference>
<dbReference type="PANTHER" id="PTHR22803">
    <property type="entry name" value="MANNOSE, PHOSPHOLIPASE, LECTIN RECEPTOR RELATED"/>
    <property type="match status" value="1"/>
</dbReference>
<dbReference type="InterPro" id="IPR016187">
    <property type="entry name" value="CTDL_fold"/>
</dbReference>
<keyword evidence="8" id="KW-1185">Reference proteome</keyword>
<keyword evidence="4" id="KW-1015">Disulfide bond</keyword>
<evidence type="ECO:0000259" key="6">
    <source>
        <dbReference type="PROSITE" id="PS50041"/>
    </source>
</evidence>
<dbReference type="Proteomes" id="UP001066276">
    <property type="component" value="Chromosome 4_2"/>
</dbReference>
<dbReference type="Gene3D" id="3.10.100.10">
    <property type="entry name" value="Mannose-Binding Protein A, subunit A"/>
    <property type="match status" value="1"/>
</dbReference>
<evidence type="ECO:0000256" key="3">
    <source>
        <dbReference type="ARBA" id="ARBA00022734"/>
    </source>
</evidence>
<name>A0AAV7SFX6_PLEWA</name>
<dbReference type="PRINTS" id="PR01504">
    <property type="entry name" value="PNCREATITSAP"/>
</dbReference>
<keyword evidence="2" id="KW-0964">Secreted</keyword>
<feature type="domain" description="C-type lectin" evidence="6">
    <location>
        <begin position="47"/>
        <end position="168"/>
    </location>
</feature>
<evidence type="ECO:0000256" key="1">
    <source>
        <dbReference type="ARBA" id="ARBA00004613"/>
    </source>
</evidence>
<dbReference type="FunFam" id="3.10.100.10:FF:000015">
    <property type="entry name" value="C-type lectin Cal"/>
    <property type="match status" value="1"/>
</dbReference>
<sequence length="171" mass="18748">MLAVLRGPFAMAPSTWVSMCLLAGVIGSTLTEGAAVRSSCPPGWFFYTSHCYGFTQHALPWSDAEFECHSYGSGAHLASILDDAEARIVGSHISAYQKDDGVWVGLHDPQKNGRWKWNDGALYSYKAWKSGAPQAKKENQFCVVLSSASGFKKWKIARCGASKTFLCKYKP</sequence>
<dbReference type="InterPro" id="IPR050111">
    <property type="entry name" value="C-type_lectin/snaclec_domain"/>
</dbReference>
<gene>
    <name evidence="7" type="ORF">NDU88_002846</name>
</gene>
<keyword evidence="5" id="KW-0732">Signal</keyword>
<dbReference type="EMBL" id="JANPWB010000008">
    <property type="protein sequence ID" value="KAJ1162378.1"/>
    <property type="molecule type" value="Genomic_DNA"/>
</dbReference>
<evidence type="ECO:0000256" key="4">
    <source>
        <dbReference type="ARBA" id="ARBA00023157"/>
    </source>
</evidence>
<dbReference type="PROSITE" id="PS50041">
    <property type="entry name" value="C_TYPE_LECTIN_2"/>
    <property type="match status" value="1"/>
</dbReference>
<dbReference type="SMART" id="SM00034">
    <property type="entry name" value="CLECT"/>
    <property type="match status" value="1"/>
</dbReference>
<comment type="caution">
    <text evidence="7">The sequence shown here is derived from an EMBL/GenBank/DDBJ whole genome shotgun (WGS) entry which is preliminary data.</text>
</comment>
<proteinExistence type="predicted"/>
<dbReference type="GO" id="GO:0030246">
    <property type="term" value="F:carbohydrate binding"/>
    <property type="evidence" value="ECO:0007669"/>
    <property type="project" value="UniProtKB-KW"/>
</dbReference>